<reference evidence="1" key="1">
    <citation type="submission" date="2021-03" db="EMBL/GenBank/DDBJ databases">
        <title>Comparative genomics and phylogenomic investigation of the class Geoglossomycetes provide insights into ecological specialization and systematics.</title>
        <authorList>
            <person name="Melie T."/>
            <person name="Pirro S."/>
            <person name="Miller A.N."/>
            <person name="Quandt A."/>
        </authorList>
    </citation>
    <scope>NUCLEOTIDE SEQUENCE</scope>
    <source>
        <strain evidence="1">CAQ_001_2017</strain>
    </source>
</reference>
<gene>
    <name evidence="1" type="ORF">GP486_002339</name>
</gene>
<comment type="caution">
    <text evidence="1">The sequence shown here is derived from an EMBL/GenBank/DDBJ whole genome shotgun (WGS) entry which is preliminary data.</text>
</comment>
<accession>A0A9P8LEZ6</accession>
<proteinExistence type="predicted"/>
<name>A0A9P8LEZ6_9PEZI</name>
<sequence length="214" mass="23751">MDSSRPTTSEVVINQQNPFARAISSFLSELQRDEDIKSPFYKEVLAGTSILLVEGGSSQQIQRFADSLSAFVLALESQQKSKSKTRWVAGKLRPLLEGLSQYTTALDTVIQAGPAAAIVIYGGARLVLQAGTPQLAQSFYESFDTILDIMAEIGRLLRFYELSSAAYESSSDMQELLVESYKSVIIFWQKAAKVLSRRGLMNLPKAQHTLVNYW</sequence>
<organism evidence="1 2">
    <name type="scientific">Trichoglossum hirsutum</name>
    <dbReference type="NCBI Taxonomy" id="265104"/>
    <lineage>
        <taxon>Eukaryota</taxon>
        <taxon>Fungi</taxon>
        <taxon>Dikarya</taxon>
        <taxon>Ascomycota</taxon>
        <taxon>Pezizomycotina</taxon>
        <taxon>Geoglossomycetes</taxon>
        <taxon>Geoglossales</taxon>
        <taxon>Geoglossaceae</taxon>
        <taxon>Trichoglossum</taxon>
    </lineage>
</organism>
<dbReference type="Proteomes" id="UP000750711">
    <property type="component" value="Unassembled WGS sequence"/>
</dbReference>
<dbReference type="AlphaFoldDB" id="A0A9P8LEZ6"/>
<evidence type="ECO:0000313" key="2">
    <source>
        <dbReference type="Proteomes" id="UP000750711"/>
    </source>
</evidence>
<keyword evidence="2" id="KW-1185">Reference proteome</keyword>
<evidence type="ECO:0000313" key="1">
    <source>
        <dbReference type="EMBL" id="KAH0563097.1"/>
    </source>
</evidence>
<dbReference type="EMBL" id="JAGHQM010000254">
    <property type="protein sequence ID" value="KAH0563097.1"/>
    <property type="molecule type" value="Genomic_DNA"/>
</dbReference>
<protein>
    <recommendedName>
        <fullName evidence="3">Fungal STAND N-terminal Goodbye domain-containing protein</fullName>
    </recommendedName>
</protein>
<evidence type="ECO:0008006" key="3">
    <source>
        <dbReference type="Google" id="ProtNLM"/>
    </source>
</evidence>